<accession>A0ABX2EPB7</accession>
<feature type="transmembrane region" description="Helical" evidence="1">
    <location>
        <begin position="41"/>
        <end position="60"/>
    </location>
</feature>
<keyword evidence="1" id="KW-1133">Transmembrane helix</keyword>
<dbReference type="Pfam" id="PF10861">
    <property type="entry name" value="DUF2784"/>
    <property type="match status" value="1"/>
</dbReference>
<gene>
    <name evidence="2" type="ORF">HLB44_25630</name>
</gene>
<keyword evidence="1" id="KW-0812">Transmembrane</keyword>
<organism evidence="2 3">
    <name type="scientific">Pseudaquabacterium terrae</name>
    <dbReference type="NCBI Taxonomy" id="2732868"/>
    <lineage>
        <taxon>Bacteria</taxon>
        <taxon>Pseudomonadati</taxon>
        <taxon>Pseudomonadota</taxon>
        <taxon>Betaproteobacteria</taxon>
        <taxon>Burkholderiales</taxon>
        <taxon>Sphaerotilaceae</taxon>
        <taxon>Pseudaquabacterium</taxon>
    </lineage>
</organism>
<proteinExistence type="predicted"/>
<reference evidence="2 3" key="1">
    <citation type="submission" date="2020-05" db="EMBL/GenBank/DDBJ databases">
        <title>Aquincola sp. isolate from soil.</title>
        <authorList>
            <person name="Han J."/>
            <person name="Kim D.-U."/>
        </authorList>
    </citation>
    <scope>NUCLEOTIDE SEQUENCE [LARGE SCALE GENOMIC DNA]</scope>
    <source>
        <strain evidence="2 3">S2</strain>
    </source>
</reference>
<comment type="caution">
    <text evidence="2">The sequence shown here is derived from an EMBL/GenBank/DDBJ whole genome shotgun (WGS) entry which is preliminary data.</text>
</comment>
<feature type="transmembrane region" description="Helical" evidence="1">
    <location>
        <begin position="6"/>
        <end position="29"/>
    </location>
</feature>
<name>A0ABX2EPB7_9BURK</name>
<dbReference type="EMBL" id="JABRWJ010000008">
    <property type="protein sequence ID" value="NRF70391.1"/>
    <property type="molecule type" value="Genomic_DNA"/>
</dbReference>
<evidence type="ECO:0000313" key="3">
    <source>
        <dbReference type="Proteomes" id="UP000737171"/>
    </source>
</evidence>
<dbReference type="InterPro" id="IPR021218">
    <property type="entry name" value="DUF2784"/>
</dbReference>
<dbReference type="RefSeq" id="WP_173129343.1">
    <property type="nucleotide sequence ID" value="NZ_JABRWJ010000008.1"/>
</dbReference>
<sequence length="129" mass="14355">MWQRAAADAVLLLHGAFIVFAVFGGLLVLRWRRAAWLHLPAAAWGVFVEASGTLCPLTTLENRLRMAAGDAGYAGGFVERYLLPLIYPEALTRELQWWLAGFVLVINLLVYGAVICYGRRLSRQPPADR</sequence>
<evidence type="ECO:0000313" key="2">
    <source>
        <dbReference type="EMBL" id="NRF70391.1"/>
    </source>
</evidence>
<keyword evidence="1" id="KW-0472">Membrane</keyword>
<evidence type="ECO:0000256" key="1">
    <source>
        <dbReference type="SAM" id="Phobius"/>
    </source>
</evidence>
<keyword evidence="3" id="KW-1185">Reference proteome</keyword>
<protein>
    <submittedName>
        <fullName evidence="2">DUF2784 domain-containing protein</fullName>
    </submittedName>
</protein>
<feature type="transmembrane region" description="Helical" evidence="1">
    <location>
        <begin position="97"/>
        <end position="117"/>
    </location>
</feature>
<dbReference type="Proteomes" id="UP000737171">
    <property type="component" value="Unassembled WGS sequence"/>
</dbReference>